<gene>
    <name evidence="2" type="ORF">PSYICH_LOCUS62</name>
</gene>
<accession>A0A9P0CHY1</accession>
<sequence>MNQALVPYSETSDSDSSDSNYPKKCKRRKRGLQVNKENWFAVKNKRLREKGQSYLGRIKTDGKWNYEKPQRPKQMKIRCSCQNKEKSVMKCAIITEDDRKKVFNHFWTDLTWGEKKVYIDNAVTIFTTKRHRDRKEENKSRRSQSLCYYLRIDGNNVRVCKTMFLNTLAIGRWTVLNWKNNFKISKISSNLRELKNDRAEPFKSKKEKLNEFLDSLPVMDSHYCRASSSKKYLLPEWPSKNALYNFYVSDWCKSHSIEPLSRTNFNDAFKMRNMALFRPKKDECEKCASYKVETVTEEDYQLHMVRKKEARLEKDKDKKEHSFVFTADMQAVFMAPKSQVSTLYYRTKLQVHNMCFYNLRNNDGFCFLWNETEGGLNSEEFASIWVCFLQEKILPTIDTKNNEIIIYSDGCCYQNRNPILANSLLNLAVTKSITIVQKYLEVGHTQMEADSI</sequence>
<dbReference type="PANTHER" id="PTHR10773">
    <property type="entry name" value="DNA-DIRECTED RNA POLYMERASES I, II, AND III SUBUNIT RPABC2"/>
    <property type="match status" value="1"/>
</dbReference>
<feature type="region of interest" description="Disordered" evidence="1">
    <location>
        <begin position="1"/>
        <end position="27"/>
    </location>
</feature>
<dbReference type="PANTHER" id="PTHR10773:SF19">
    <property type="match status" value="1"/>
</dbReference>
<reference evidence="2" key="1">
    <citation type="submission" date="2022-01" db="EMBL/GenBank/DDBJ databases">
        <authorList>
            <person name="King R."/>
        </authorList>
    </citation>
    <scope>NUCLEOTIDE SEQUENCE</scope>
</reference>
<evidence type="ECO:0000313" key="2">
    <source>
        <dbReference type="EMBL" id="CAH1098426.1"/>
    </source>
</evidence>
<protein>
    <submittedName>
        <fullName evidence="2">Uncharacterized protein</fullName>
    </submittedName>
</protein>
<organism evidence="2 3">
    <name type="scientific">Psylliodes chrysocephalus</name>
    <dbReference type="NCBI Taxonomy" id="3402493"/>
    <lineage>
        <taxon>Eukaryota</taxon>
        <taxon>Metazoa</taxon>
        <taxon>Ecdysozoa</taxon>
        <taxon>Arthropoda</taxon>
        <taxon>Hexapoda</taxon>
        <taxon>Insecta</taxon>
        <taxon>Pterygota</taxon>
        <taxon>Neoptera</taxon>
        <taxon>Endopterygota</taxon>
        <taxon>Coleoptera</taxon>
        <taxon>Polyphaga</taxon>
        <taxon>Cucujiformia</taxon>
        <taxon>Chrysomeloidea</taxon>
        <taxon>Chrysomelidae</taxon>
        <taxon>Galerucinae</taxon>
        <taxon>Alticini</taxon>
        <taxon>Psylliodes</taxon>
    </lineage>
</organism>
<name>A0A9P0CHY1_9CUCU</name>
<dbReference type="OrthoDB" id="6775418at2759"/>
<evidence type="ECO:0000256" key="1">
    <source>
        <dbReference type="SAM" id="MobiDB-lite"/>
    </source>
</evidence>
<dbReference type="EMBL" id="OV651813">
    <property type="protein sequence ID" value="CAH1098426.1"/>
    <property type="molecule type" value="Genomic_DNA"/>
</dbReference>
<proteinExistence type="predicted"/>
<dbReference type="Proteomes" id="UP001153636">
    <property type="component" value="Chromosome 1"/>
</dbReference>
<keyword evidence="3" id="KW-1185">Reference proteome</keyword>
<dbReference type="AlphaFoldDB" id="A0A9P0CHY1"/>
<evidence type="ECO:0000313" key="3">
    <source>
        <dbReference type="Proteomes" id="UP001153636"/>
    </source>
</evidence>